<keyword evidence="1" id="KW-0812">Transmembrane</keyword>
<keyword evidence="1" id="KW-1133">Transmembrane helix</keyword>
<name>A0A4V1LPJ9_9BACT</name>
<proteinExistence type="predicted"/>
<gene>
    <name evidence="2" type="ORF">CRV06_13610</name>
</gene>
<dbReference type="STRING" id="877500.GCA_000935065_01177"/>
<accession>A0A4V1LPJ9</accession>
<evidence type="ECO:0008006" key="4">
    <source>
        <dbReference type="Google" id="ProtNLM"/>
    </source>
</evidence>
<evidence type="ECO:0000313" key="2">
    <source>
        <dbReference type="EMBL" id="RXJ61458.1"/>
    </source>
</evidence>
<sequence>MSFYSLYKELSIPEKSGKKIGLFRTLCAVLGGLSVAYLGMTLCIYIIPGKPGESIIVPILLNTLVWALAALWISLSPTKLSALKRVFVPTFIFAILIAILYNLG</sequence>
<dbReference type="EMBL" id="PDKO01000015">
    <property type="protein sequence ID" value="RXJ61458.1"/>
    <property type="molecule type" value="Genomic_DNA"/>
</dbReference>
<organism evidence="2 3">
    <name type="scientific">Halarcobacter anaerophilus</name>
    <dbReference type="NCBI Taxonomy" id="877500"/>
    <lineage>
        <taxon>Bacteria</taxon>
        <taxon>Pseudomonadati</taxon>
        <taxon>Campylobacterota</taxon>
        <taxon>Epsilonproteobacteria</taxon>
        <taxon>Campylobacterales</taxon>
        <taxon>Arcobacteraceae</taxon>
        <taxon>Halarcobacter</taxon>
    </lineage>
</organism>
<protein>
    <recommendedName>
        <fullName evidence="4">Iron transporter</fullName>
    </recommendedName>
</protein>
<feature type="transmembrane region" description="Helical" evidence="1">
    <location>
        <begin position="21"/>
        <end position="48"/>
    </location>
</feature>
<dbReference type="Proteomes" id="UP000290191">
    <property type="component" value="Unassembled WGS sequence"/>
</dbReference>
<dbReference type="RefSeq" id="WP_129082900.1">
    <property type="nucleotide sequence ID" value="NZ_CP041070.1"/>
</dbReference>
<keyword evidence="1" id="KW-0472">Membrane</keyword>
<dbReference type="AlphaFoldDB" id="A0A4V1LPJ9"/>
<evidence type="ECO:0000256" key="1">
    <source>
        <dbReference type="SAM" id="Phobius"/>
    </source>
</evidence>
<feature type="transmembrane region" description="Helical" evidence="1">
    <location>
        <begin position="54"/>
        <end position="74"/>
    </location>
</feature>
<evidence type="ECO:0000313" key="3">
    <source>
        <dbReference type="Proteomes" id="UP000290191"/>
    </source>
</evidence>
<dbReference type="OrthoDB" id="5348450at2"/>
<keyword evidence="3" id="KW-1185">Reference proteome</keyword>
<reference evidence="2 3" key="1">
    <citation type="submission" date="2017-10" db="EMBL/GenBank/DDBJ databases">
        <title>Genomics of the genus Arcobacter.</title>
        <authorList>
            <person name="Perez-Cataluna A."/>
            <person name="Figueras M.J."/>
        </authorList>
    </citation>
    <scope>NUCLEOTIDE SEQUENCE [LARGE SCALE GENOMIC DNA]</scope>
    <source>
        <strain evidence="2 3">DSM 24636</strain>
    </source>
</reference>
<comment type="caution">
    <text evidence="2">The sequence shown here is derived from an EMBL/GenBank/DDBJ whole genome shotgun (WGS) entry which is preliminary data.</text>
</comment>
<feature type="transmembrane region" description="Helical" evidence="1">
    <location>
        <begin position="86"/>
        <end position="103"/>
    </location>
</feature>